<organism evidence="9 10">
    <name type="scientific">Alloalcanivorax xenomutans</name>
    <dbReference type="NCBI Taxonomy" id="1094342"/>
    <lineage>
        <taxon>Bacteria</taxon>
        <taxon>Pseudomonadati</taxon>
        <taxon>Pseudomonadota</taxon>
        <taxon>Gammaproteobacteria</taxon>
        <taxon>Oceanospirillales</taxon>
        <taxon>Alcanivoracaceae</taxon>
        <taxon>Alloalcanivorax</taxon>
    </lineage>
</organism>
<protein>
    <submittedName>
        <fullName evidence="9">PDR/VanB family oxidoreductase</fullName>
    </submittedName>
</protein>
<dbReference type="SUPFAM" id="SSF54292">
    <property type="entry name" value="2Fe-2S ferredoxin-like"/>
    <property type="match status" value="1"/>
</dbReference>
<dbReference type="SUPFAM" id="SSF63380">
    <property type="entry name" value="Riboflavin synthase domain-like"/>
    <property type="match status" value="1"/>
</dbReference>
<dbReference type="Gene3D" id="2.40.30.10">
    <property type="entry name" value="Translation factors"/>
    <property type="match status" value="1"/>
</dbReference>
<evidence type="ECO:0000256" key="2">
    <source>
        <dbReference type="ARBA" id="ARBA00022714"/>
    </source>
</evidence>
<dbReference type="GO" id="GO:0051537">
    <property type="term" value="F:2 iron, 2 sulfur cluster binding"/>
    <property type="evidence" value="ECO:0007669"/>
    <property type="project" value="UniProtKB-KW"/>
</dbReference>
<dbReference type="PANTHER" id="PTHR47354">
    <property type="entry name" value="NADH OXIDOREDUCTASE HCR"/>
    <property type="match status" value="1"/>
</dbReference>
<proteinExistence type="predicted"/>
<dbReference type="SUPFAM" id="SSF52343">
    <property type="entry name" value="Ferredoxin reductase-like, C-terminal NADP-linked domain"/>
    <property type="match status" value="1"/>
</dbReference>
<keyword evidence="2" id="KW-0001">2Fe-2S</keyword>
<dbReference type="Pfam" id="PF00111">
    <property type="entry name" value="Fer2"/>
    <property type="match status" value="1"/>
</dbReference>
<dbReference type="InterPro" id="IPR036010">
    <property type="entry name" value="2Fe-2S_ferredoxin-like_sf"/>
</dbReference>
<dbReference type="CDD" id="cd06185">
    <property type="entry name" value="PDR_like"/>
    <property type="match status" value="1"/>
</dbReference>
<sequence length="326" mass="35607">MARSDTGVFQDTGTLPVRLDTIRYGAEEIIFYEFEAITPAALPPVSAGAHVDIGLPGGVLRQYSLITPLCSPRRYVIAVKREENGRGGSRWLHDSARVGQVFDLSPPRNQFEITPGTSPVLLLAGGIGITPIYSMYEHVRASGRPVRLHYWCRSKKHGLFLETLRGRSDVTVHYAASPEDSAGQFAAVVRGVTRQTEIYCCGPKGMLDHLERLGEELNARRRIHMERFQAAPLAAASNDAFEVTLARSGAQVRVAPGQTILDALRDAGADVMYSCEQGLCGACEVRVLEGRPDHRDTVCSAEEHDRRGTMIICCSSSQSASLVLDI</sequence>
<keyword evidence="10" id="KW-1185">Reference proteome</keyword>
<keyword evidence="6" id="KW-0411">Iron-sulfur</keyword>
<dbReference type="InterPro" id="IPR039261">
    <property type="entry name" value="FNR_nucleotide-bd"/>
</dbReference>
<gene>
    <name evidence="9" type="ORF">LZG35_02305</name>
</gene>
<reference evidence="9" key="1">
    <citation type="submission" date="2022-01" db="EMBL/GenBank/DDBJ databases">
        <authorList>
            <person name="Karlyshev A.V."/>
            <person name="Jaspars M."/>
        </authorList>
    </citation>
    <scope>NUCLEOTIDE SEQUENCE</scope>
    <source>
        <strain evidence="9">AGSA3-2</strain>
    </source>
</reference>
<dbReference type="InterPro" id="IPR050415">
    <property type="entry name" value="MRET"/>
</dbReference>
<evidence type="ECO:0000313" key="10">
    <source>
        <dbReference type="Proteomes" id="UP001107961"/>
    </source>
</evidence>
<dbReference type="GO" id="GO:0046872">
    <property type="term" value="F:metal ion binding"/>
    <property type="evidence" value="ECO:0007669"/>
    <property type="project" value="UniProtKB-KW"/>
</dbReference>
<accession>A0A9Q3W1D7</accession>
<dbReference type="InterPro" id="IPR017927">
    <property type="entry name" value="FAD-bd_FR_type"/>
</dbReference>
<feature type="domain" description="FAD-binding FR-type" evidence="8">
    <location>
        <begin position="12"/>
        <end position="114"/>
    </location>
</feature>
<dbReference type="RefSeq" id="WP_116027509.1">
    <property type="nucleotide sequence ID" value="NZ_CP102389.1"/>
</dbReference>
<dbReference type="CDD" id="cd00207">
    <property type="entry name" value="fer2"/>
    <property type="match status" value="1"/>
</dbReference>
<dbReference type="PROSITE" id="PS51384">
    <property type="entry name" value="FAD_FR"/>
    <property type="match status" value="1"/>
</dbReference>
<dbReference type="Gene3D" id="3.40.50.80">
    <property type="entry name" value="Nucleotide-binding domain of ferredoxin-NADP reductase (FNR) module"/>
    <property type="match status" value="1"/>
</dbReference>
<comment type="caution">
    <text evidence="9">The sequence shown here is derived from an EMBL/GenBank/DDBJ whole genome shotgun (WGS) entry which is preliminary data.</text>
</comment>
<evidence type="ECO:0000256" key="6">
    <source>
        <dbReference type="ARBA" id="ARBA00023014"/>
    </source>
</evidence>
<dbReference type="PANTHER" id="PTHR47354:SF1">
    <property type="entry name" value="CARNITINE MONOOXYGENASE REDUCTASE SUBUNIT"/>
    <property type="match status" value="1"/>
</dbReference>
<dbReference type="InterPro" id="IPR012675">
    <property type="entry name" value="Beta-grasp_dom_sf"/>
</dbReference>
<dbReference type="PROSITE" id="PS51085">
    <property type="entry name" value="2FE2S_FER_2"/>
    <property type="match status" value="1"/>
</dbReference>
<dbReference type="InterPro" id="IPR006058">
    <property type="entry name" value="2Fe2S_fd_BS"/>
</dbReference>
<evidence type="ECO:0000313" key="9">
    <source>
        <dbReference type="EMBL" id="MCE7507453.1"/>
    </source>
</evidence>
<dbReference type="Gene3D" id="3.10.20.30">
    <property type="match status" value="1"/>
</dbReference>
<keyword evidence="1" id="KW-0285">Flavoprotein</keyword>
<dbReference type="EMBL" id="JAJVKT010000002">
    <property type="protein sequence ID" value="MCE7507453.1"/>
    <property type="molecule type" value="Genomic_DNA"/>
</dbReference>
<feature type="domain" description="2Fe-2S ferredoxin-type" evidence="7">
    <location>
        <begin position="241"/>
        <end position="326"/>
    </location>
</feature>
<dbReference type="Proteomes" id="UP001107961">
    <property type="component" value="Unassembled WGS sequence"/>
</dbReference>
<name>A0A9Q3W1D7_9GAMM</name>
<evidence type="ECO:0000256" key="1">
    <source>
        <dbReference type="ARBA" id="ARBA00022630"/>
    </source>
</evidence>
<evidence type="ECO:0000256" key="5">
    <source>
        <dbReference type="ARBA" id="ARBA00023004"/>
    </source>
</evidence>
<dbReference type="AlphaFoldDB" id="A0A9Q3W1D7"/>
<evidence type="ECO:0000259" key="7">
    <source>
        <dbReference type="PROSITE" id="PS51085"/>
    </source>
</evidence>
<dbReference type="PRINTS" id="PR00409">
    <property type="entry name" value="PHDIOXRDTASE"/>
</dbReference>
<evidence type="ECO:0000259" key="8">
    <source>
        <dbReference type="PROSITE" id="PS51384"/>
    </source>
</evidence>
<evidence type="ECO:0000256" key="3">
    <source>
        <dbReference type="ARBA" id="ARBA00022723"/>
    </source>
</evidence>
<dbReference type="InterPro" id="IPR017938">
    <property type="entry name" value="Riboflavin_synthase-like_b-brl"/>
</dbReference>
<keyword evidence="3" id="KW-0479">Metal-binding</keyword>
<keyword evidence="4" id="KW-0560">Oxidoreductase</keyword>
<dbReference type="InterPro" id="IPR001041">
    <property type="entry name" value="2Fe-2S_ferredoxin-type"/>
</dbReference>
<keyword evidence="5" id="KW-0408">Iron</keyword>
<dbReference type="GO" id="GO:0016491">
    <property type="term" value="F:oxidoreductase activity"/>
    <property type="evidence" value="ECO:0007669"/>
    <property type="project" value="UniProtKB-KW"/>
</dbReference>
<dbReference type="PROSITE" id="PS00197">
    <property type="entry name" value="2FE2S_FER_1"/>
    <property type="match status" value="1"/>
</dbReference>
<evidence type="ECO:0000256" key="4">
    <source>
        <dbReference type="ARBA" id="ARBA00023002"/>
    </source>
</evidence>